<feature type="compositionally biased region" description="Low complexity" evidence="1">
    <location>
        <begin position="64"/>
        <end position="73"/>
    </location>
</feature>
<dbReference type="PROSITE" id="PS51257">
    <property type="entry name" value="PROKAR_LIPOPROTEIN"/>
    <property type="match status" value="1"/>
</dbReference>
<sequence length="154" mass="14976">MKHIASALAVTLALGACAQVEQASAPAPAAPAPASDAAPAASAPAITAGTAEQFDTTSAEDRAAATQAPAEGAQRLGTTVASLGAPTEPGIWLETPLVSAVTPGRVEAAGGASVNLELRPSGGSAGSGSQISLAALRLLELPLTSLPELTVFSR</sequence>
<organism evidence="3 4">
    <name type="scientific">Pseudoroseicyclus aestuarii</name>
    <dbReference type="NCBI Taxonomy" id="1795041"/>
    <lineage>
        <taxon>Bacteria</taxon>
        <taxon>Pseudomonadati</taxon>
        <taxon>Pseudomonadota</taxon>
        <taxon>Alphaproteobacteria</taxon>
        <taxon>Rhodobacterales</taxon>
        <taxon>Paracoccaceae</taxon>
        <taxon>Pseudoroseicyclus</taxon>
    </lineage>
</organism>
<dbReference type="EMBL" id="QJTE01000001">
    <property type="protein sequence ID" value="PYE85393.1"/>
    <property type="molecule type" value="Genomic_DNA"/>
</dbReference>
<feature type="compositionally biased region" description="Low complexity" evidence="1">
    <location>
        <begin position="27"/>
        <end position="45"/>
    </location>
</feature>
<reference evidence="3 4" key="1">
    <citation type="submission" date="2018-06" db="EMBL/GenBank/DDBJ databases">
        <title>Genomic Encyclopedia of Type Strains, Phase III (KMG-III): the genomes of soil and plant-associated and newly described type strains.</title>
        <authorList>
            <person name="Whitman W."/>
        </authorList>
    </citation>
    <scope>NUCLEOTIDE SEQUENCE [LARGE SCALE GENOMIC DNA]</scope>
    <source>
        <strain evidence="3 4">CECT 9025</strain>
    </source>
</reference>
<keyword evidence="2" id="KW-0732">Signal</keyword>
<evidence type="ECO:0000313" key="4">
    <source>
        <dbReference type="Proteomes" id="UP000248311"/>
    </source>
</evidence>
<dbReference type="Proteomes" id="UP000248311">
    <property type="component" value="Unassembled WGS sequence"/>
</dbReference>
<dbReference type="AlphaFoldDB" id="A0A318SUU9"/>
<name>A0A318SUU9_9RHOB</name>
<gene>
    <name evidence="3" type="ORF">DFP88_10158</name>
</gene>
<evidence type="ECO:0000256" key="2">
    <source>
        <dbReference type="SAM" id="SignalP"/>
    </source>
</evidence>
<accession>A0A318SUU9</accession>
<protein>
    <recommendedName>
        <fullName evidence="5">D-galactarate dehydratase/altronate hydrolase</fullName>
    </recommendedName>
</protein>
<proteinExistence type="predicted"/>
<feature type="region of interest" description="Disordered" evidence="1">
    <location>
        <begin position="27"/>
        <end position="81"/>
    </location>
</feature>
<feature type="signal peptide" evidence="2">
    <location>
        <begin position="1"/>
        <end position="18"/>
    </location>
</feature>
<comment type="caution">
    <text evidence="3">The sequence shown here is derived from an EMBL/GenBank/DDBJ whole genome shotgun (WGS) entry which is preliminary data.</text>
</comment>
<feature type="chain" id="PRO_5016342189" description="D-galactarate dehydratase/altronate hydrolase" evidence="2">
    <location>
        <begin position="19"/>
        <end position="154"/>
    </location>
</feature>
<evidence type="ECO:0000256" key="1">
    <source>
        <dbReference type="SAM" id="MobiDB-lite"/>
    </source>
</evidence>
<keyword evidence="4" id="KW-1185">Reference proteome</keyword>
<evidence type="ECO:0008006" key="5">
    <source>
        <dbReference type="Google" id="ProtNLM"/>
    </source>
</evidence>
<dbReference type="OrthoDB" id="7871639at2"/>
<evidence type="ECO:0000313" key="3">
    <source>
        <dbReference type="EMBL" id="PYE85393.1"/>
    </source>
</evidence>
<dbReference type="RefSeq" id="WP_110812464.1">
    <property type="nucleotide sequence ID" value="NZ_QJTE01000001.1"/>
</dbReference>